<proteinExistence type="predicted"/>
<name>A0A9P5LAQ2_9HYPO</name>
<accession>A0A9P5LAQ2</accession>
<dbReference type="OrthoDB" id="4847306at2759"/>
<dbReference type="Proteomes" id="UP000722485">
    <property type="component" value="Unassembled WGS sequence"/>
</dbReference>
<gene>
    <name evidence="2" type="ORF">G7Z17_g12353</name>
</gene>
<dbReference type="EMBL" id="JAANBB010000547">
    <property type="protein sequence ID" value="KAF7539747.1"/>
    <property type="molecule type" value="Genomic_DNA"/>
</dbReference>
<sequence>MSTLITKEPASGWPSTSLRPFFLYDTNHPASIEASVVAANSESQTFIVTCPSPCASSDFPEQTITHVSGSSWAGERTWEGVTTSWGCNLGSGGSDTIPDQNGECNATTINGGDIRGVIREKAVNSCFVAARSVPAYITGGMDKMYDIYPYYASSIDAEGWISFKSEDLASMGCSVATTEEITEVEATTTKPSAPESTAEDSKSTATAGTASQTEAKTAGESDETTPAAPTQTGEDAPSGSFRTPISLVALVGQPHIA</sequence>
<organism evidence="2 3">
    <name type="scientific">Cylindrodendrum hubeiense</name>
    <dbReference type="NCBI Taxonomy" id="595255"/>
    <lineage>
        <taxon>Eukaryota</taxon>
        <taxon>Fungi</taxon>
        <taxon>Dikarya</taxon>
        <taxon>Ascomycota</taxon>
        <taxon>Pezizomycotina</taxon>
        <taxon>Sordariomycetes</taxon>
        <taxon>Hypocreomycetidae</taxon>
        <taxon>Hypocreales</taxon>
        <taxon>Nectriaceae</taxon>
        <taxon>Cylindrodendrum</taxon>
    </lineage>
</organism>
<comment type="caution">
    <text evidence="2">The sequence shown here is derived from an EMBL/GenBank/DDBJ whole genome shotgun (WGS) entry which is preliminary data.</text>
</comment>
<reference evidence="2" key="1">
    <citation type="submission" date="2020-03" db="EMBL/GenBank/DDBJ databases">
        <title>Draft Genome Sequence of Cylindrodendrum hubeiense.</title>
        <authorList>
            <person name="Buettner E."/>
            <person name="Kellner H."/>
        </authorList>
    </citation>
    <scope>NUCLEOTIDE SEQUENCE</scope>
    <source>
        <strain evidence="2">IHI 201604</strain>
    </source>
</reference>
<evidence type="ECO:0000256" key="1">
    <source>
        <dbReference type="SAM" id="MobiDB-lite"/>
    </source>
</evidence>
<evidence type="ECO:0000313" key="3">
    <source>
        <dbReference type="Proteomes" id="UP000722485"/>
    </source>
</evidence>
<keyword evidence="3" id="KW-1185">Reference proteome</keyword>
<evidence type="ECO:0000313" key="2">
    <source>
        <dbReference type="EMBL" id="KAF7539747.1"/>
    </source>
</evidence>
<dbReference type="AlphaFoldDB" id="A0A9P5LAQ2"/>
<feature type="region of interest" description="Disordered" evidence="1">
    <location>
        <begin position="183"/>
        <end position="242"/>
    </location>
</feature>
<protein>
    <submittedName>
        <fullName evidence="2">Uncharacterized protein</fullName>
    </submittedName>
</protein>
<feature type="compositionally biased region" description="Polar residues" evidence="1">
    <location>
        <begin position="203"/>
        <end position="215"/>
    </location>
</feature>